<dbReference type="STRING" id="1802274.A3J58_03565"/>
<protein>
    <recommendedName>
        <fullName evidence="4">Bacterial type II secretion system protein E domain-containing protein</fullName>
    </recommendedName>
</protein>
<dbReference type="PANTHER" id="PTHR30258:SF2">
    <property type="entry name" value="COMG OPERON PROTEIN 1"/>
    <property type="match status" value="1"/>
</dbReference>
<sequence length="436" mass="47632">MPESHEMSVGAIALSLTTLAAVRKELSTLADVRARIKETFFGRTTEALEIILAGALASDASDIHIEPQTKIVRVRFRLDGTLHDIAELPLKLYTLLISRIKLISELKLNVHDRAQDGRFTIKSDETAVEVRTSILPGPDGENIVMRILSPKAIEITIAELGMQPWIVTLMEKELSRPNGLILTTGPTGSGKTTTLYTFLRAVHDPGIKVITIEDPIEYHLTGIEQTQVDQDKGYDFANGLRAIVRQDPDVILVGEIRDMETAETAMHAALTGHLVFSTLHTNDAAGTIPRLIDLGVRSTIIAPAINVAMAQRLVRKVCTSCRVPAEKTDAIYETLRKEFALFPQVTPAPPETQWTVFTAKKGGCDACGGIGYKGRTGVYEVILIDDKMEELILGAASEPEIKKQAIAQGQITMRQDGLLKIAAGITDMEELEHTVG</sequence>
<dbReference type="GO" id="GO:0016887">
    <property type="term" value="F:ATP hydrolysis activity"/>
    <property type="evidence" value="ECO:0007669"/>
    <property type="project" value="TreeGrafter"/>
</dbReference>
<dbReference type="GO" id="GO:0005524">
    <property type="term" value="F:ATP binding"/>
    <property type="evidence" value="ECO:0007669"/>
    <property type="project" value="UniProtKB-KW"/>
</dbReference>
<evidence type="ECO:0000313" key="5">
    <source>
        <dbReference type="EMBL" id="OHA03465.1"/>
    </source>
</evidence>
<evidence type="ECO:0000256" key="1">
    <source>
        <dbReference type="ARBA" id="ARBA00006611"/>
    </source>
</evidence>
<dbReference type="InterPro" id="IPR027417">
    <property type="entry name" value="P-loop_NTPase"/>
</dbReference>
<dbReference type="PANTHER" id="PTHR30258">
    <property type="entry name" value="TYPE II SECRETION SYSTEM PROTEIN GSPE-RELATED"/>
    <property type="match status" value="1"/>
</dbReference>
<evidence type="ECO:0000259" key="4">
    <source>
        <dbReference type="PROSITE" id="PS00662"/>
    </source>
</evidence>
<organism evidence="5 6">
    <name type="scientific">Candidatus Sungbacteria bacterium RIFCSPHIGHO2_02_FULL_52_23</name>
    <dbReference type="NCBI Taxonomy" id="1802274"/>
    <lineage>
        <taxon>Bacteria</taxon>
        <taxon>Candidatus Sungiibacteriota</taxon>
    </lineage>
</organism>
<comment type="caution">
    <text evidence="5">The sequence shown here is derived from an EMBL/GenBank/DDBJ whole genome shotgun (WGS) entry which is preliminary data.</text>
</comment>
<feature type="domain" description="Bacterial type II secretion system protein E" evidence="4">
    <location>
        <begin position="244"/>
        <end position="258"/>
    </location>
</feature>
<proteinExistence type="inferred from homology"/>
<dbReference type="AlphaFoldDB" id="A0A1G2KVJ9"/>
<dbReference type="Proteomes" id="UP000178510">
    <property type="component" value="Unassembled WGS sequence"/>
</dbReference>
<dbReference type="EMBL" id="MHQM01000026">
    <property type="protein sequence ID" value="OHA03465.1"/>
    <property type="molecule type" value="Genomic_DNA"/>
</dbReference>
<name>A0A1G2KVJ9_9BACT</name>
<dbReference type="Pfam" id="PF00437">
    <property type="entry name" value="T2SSE"/>
    <property type="match status" value="1"/>
</dbReference>
<evidence type="ECO:0000256" key="2">
    <source>
        <dbReference type="ARBA" id="ARBA00022741"/>
    </source>
</evidence>
<dbReference type="Gene3D" id="3.40.50.300">
    <property type="entry name" value="P-loop containing nucleotide triphosphate hydrolases"/>
    <property type="match status" value="1"/>
</dbReference>
<dbReference type="InterPro" id="IPR003593">
    <property type="entry name" value="AAA+_ATPase"/>
</dbReference>
<comment type="similarity">
    <text evidence="1">Belongs to the GSP E family.</text>
</comment>
<gene>
    <name evidence="5" type="ORF">A3J58_03565</name>
</gene>
<evidence type="ECO:0000313" key="6">
    <source>
        <dbReference type="Proteomes" id="UP000178510"/>
    </source>
</evidence>
<dbReference type="CDD" id="cd01129">
    <property type="entry name" value="PulE-GspE-like"/>
    <property type="match status" value="1"/>
</dbReference>
<dbReference type="GO" id="GO:0005886">
    <property type="term" value="C:plasma membrane"/>
    <property type="evidence" value="ECO:0007669"/>
    <property type="project" value="TreeGrafter"/>
</dbReference>
<dbReference type="Gene3D" id="3.30.450.90">
    <property type="match status" value="1"/>
</dbReference>
<reference evidence="5 6" key="1">
    <citation type="journal article" date="2016" name="Nat. Commun.">
        <title>Thousands of microbial genomes shed light on interconnected biogeochemical processes in an aquifer system.</title>
        <authorList>
            <person name="Anantharaman K."/>
            <person name="Brown C.T."/>
            <person name="Hug L.A."/>
            <person name="Sharon I."/>
            <person name="Castelle C.J."/>
            <person name="Probst A.J."/>
            <person name="Thomas B.C."/>
            <person name="Singh A."/>
            <person name="Wilkins M.J."/>
            <person name="Karaoz U."/>
            <person name="Brodie E.L."/>
            <person name="Williams K.H."/>
            <person name="Hubbard S.S."/>
            <person name="Banfield J.F."/>
        </authorList>
    </citation>
    <scope>NUCLEOTIDE SEQUENCE [LARGE SCALE GENOMIC DNA]</scope>
</reference>
<keyword evidence="3" id="KW-0067">ATP-binding</keyword>
<keyword evidence="2" id="KW-0547">Nucleotide-binding</keyword>
<dbReference type="InterPro" id="IPR001482">
    <property type="entry name" value="T2SS/T4SS_dom"/>
</dbReference>
<dbReference type="PROSITE" id="PS00662">
    <property type="entry name" value="T2SP_E"/>
    <property type="match status" value="1"/>
</dbReference>
<dbReference type="SMART" id="SM00382">
    <property type="entry name" value="AAA"/>
    <property type="match status" value="1"/>
</dbReference>
<dbReference type="SUPFAM" id="SSF52540">
    <property type="entry name" value="P-loop containing nucleoside triphosphate hydrolases"/>
    <property type="match status" value="1"/>
</dbReference>
<accession>A0A1G2KVJ9</accession>
<evidence type="ECO:0000256" key="3">
    <source>
        <dbReference type="ARBA" id="ARBA00022840"/>
    </source>
</evidence>